<proteinExistence type="predicted"/>
<evidence type="ECO:0000313" key="4">
    <source>
        <dbReference type="Proteomes" id="UP001329505"/>
    </source>
</evidence>
<gene>
    <name evidence="2" type="ORF">SAMN05216230_101127</name>
    <name evidence="1" type="ORF">V0R55_11550</name>
</gene>
<dbReference type="Proteomes" id="UP000199221">
    <property type="component" value="Unassembled WGS sequence"/>
</dbReference>
<dbReference type="EMBL" id="FOEQ01000001">
    <property type="protein sequence ID" value="SEP63555.1"/>
    <property type="molecule type" value="Genomic_DNA"/>
</dbReference>
<evidence type="ECO:0000313" key="2">
    <source>
        <dbReference type="EMBL" id="SEP63555.1"/>
    </source>
</evidence>
<dbReference type="EMBL" id="JAZDQQ010000008">
    <property type="protein sequence ID" value="MEE1880799.1"/>
    <property type="molecule type" value="Genomic_DNA"/>
</dbReference>
<dbReference type="Proteomes" id="UP001329505">
    <property type="component" value="Unassembled WGS sequence"/>
</dbReference>
<reference evidence="1 4" key="2">
    <citation type="submission" date="2024-01" db="EMBL/GenBank/DDBJ databases">
        <title>Unpublished Manusciprt.</title>
        <authorList>
            <person name="Duman M."/>
            <person name="Valdes E.G."/>
            <person name="Ajmi N."/>
            <person name="Altun S."/>
            <person name="Saticioglu I.B."/>
        </authorList>
    </citation>
    <scope>NUCLEOTIDE SEQUENCE [LARGE SCALE GENOMIC DNA]</scope>
    <source>
        <strain evidence="1 4">139P</strain>
    </source>
</reference>
<organism evidence="2 3">
    <name type="scientific">Pseudomonas soli</name>
    <dbReference type="NCBI Taxonomy" id="1306993"/>
    <lineage>
        <taxon>Bacteria</taxon>
        <taxon>Pseudomonadati</taxon>
        <taxon>Pseudomonadota</taxon>
        <taxon>Gammaproteobacteria</taxon>
        <taxon>Pseudomonadales</taxon>
        <taxon>Pseudomonadaceae</taxon>
        <taxon>Pseudomonas</taxon>
    </lineage>
</organism>
<accession>A0A1H8ZGW4</accession>
<evidence type="ECO:0000313" key="3">
    <source>
        <dbReference type="Proteomes" id="UP000199221"/>
    </source>
</evidence>
<keyword evidence="4" id="KW-1185">Reference proteome</keyword>
<dbReference type="AlphaFoldDB" id="A0A1H8ZGW4"/>
<dbReference type="KEGG" id="pmos:O165_010315"/>
<protein>
    <submittedName>
        <fullName evidence="2">Uncharacterized protein</fullName>
    </submittedName>
</protein>
<reference evidence="2 3" key="1">
    <citation type="submission" date="2016-10" db="EMBL/GenBank/DDBJ databases">
        <authorList>
            <person name="de Groot N.N."/>
        </authorList>
    </citation>
    <scope>NUCLEOTIDE SEQUENCE [LARGE SCALE GENOMIC DNA]</scope>
    <source>
        <strain evidence="2 3">LMG 27941</strain>
    </source>
</reference>
<sequence length="795" mass="88116">MSVLNFPRIYLGGHMFWSPPTANNNDMFPLYDASKMRLNWRFLEYYGINPANASSKLMPWVIAPQVLLEAPTYVTQVPGNVSQNPSVMIPGEWNLFGDNACGTVNYTPADPTIPATASIITGGELPGGGYVSQDPLINQTYNLLGNPFGSDAPTPARFVDVSPWQNTFTALYFDRLVLGDAQCGLTLKREHRMLDRFLNFNWATLGGLIYVTTTWQTCFPKENLSWALGNSQLLQNLQQQMEQQKAKGLMFRFSTYLTCYDMNGIFNDQPPIITHTVDSKILANVQAMYQKGLDNVGSIFFNPAYSRTAGTLGLWFDDEFPTAPAGRRLVPADPVQLQKDGVNFKSMTLGVISAQVHDDTLSLDLLNGFPSYSLDPKAKIPVAAKFDAGSYQLGIRQGEQFTPLAGFGYDDYQQAAFDKRSGILDLPLSAEAQKQLQSGALELQQQGATPVQAATQQMWTAEVVESASFIDVGDSKTLQIMVQYDGLPAPAGTVLTVAEYNNAYMMCTTDYYLAFSNPADFTLFLEDPDNPANNTPNLPQFVGTPSLTRQLSEGTGRRLTAVHPAGPTTDMKAVSYQQYLPTPGSVALSPSLAFANPVQGQGTLKDEPKGNVQFSTTQITTDANGVALLTVKAVAPGFPTLRFFVHEDKQPPQIPFSFKLMQTYTDFLAPLRVLPQEPEIQQAFVDAWNQVYKQQNAGQLIWESFIYPFILQPFFYMYPIMNKYMPLNSLARIEGAVDQLIVLISKEYQEESTLAMPITRDMPQSRRAVLELWAQALVKRNYPPIPLSMSDFPQG</sequence>
<dbReference type="RefSeq" id="WP_023630891.1">
    <property type="nucleotide sequence ID" value="NZ_CP009365.1"/>
</dbReference>
<name>A0A1H8ZGW4_9PSED</name>
<evidence type="ECO:0000313" key="1">
    <source>
        <dbReference type="EMBL" id="MEE1880799.1"/>
    </source>
</evidence>